<sequence length="72" mass="7378">MAVCSLAASATIVSFAKPLASCLAVAPNSLSLPRVASAARPLRLANSSSSRSARASSFVVRAGRLLYCPCRP</sequence>
<accession>A0A6G1E9I0</accession>
<reference evidence="1 2" key="1">
    <citation type="submission" date="2019-11" db="EMBL/GenBank/DDBJ databases">
        <title>Whole genome sequence of Oryza granulata.</title>
        <authorList>
            <person name="Li W."/>
        </authorList>
    </citation>
    <scope>NUCLEOTIDE SEQUENCE [LARGE SCALE GENOMIC DNA]</scope>
    <source>
        <strain evidence="2">cv. Menghai</strain>
        <tissue evidence="1">Leaf</tissue>
    </source>
</reference>
<comment type="caution">
    <text evidence="1">The sequence shown here is derived from an EMBL/GenBank/DDBJ whole genome shotgun (WGS) entry which is preliminary data.</text>
</comment>
<dbReference type="EMBL" id="SPHZ02000004">
    <property type="protein sequence ID" value="KAF0921387.1"/>
    <property type="molecule type" value="Genomic_DNA"/>
</dbReference>
<dbReference type="AlphaFoldDB" id="A0A6G1E9I0"/>
<evidence type="ECO:0000313" key="1">
    <source>
        <dbReference type="EMBL" id="KAF0921387.1"/>
    </source>
</evidence>
<gene>
    <name evidence="1" type="ORF">E2562_006957</name>
</gene>
<dbReference type="Proteomes" id="UP000479710">
    <property type="component" value="Unassembled WGS sequence"/>
</dbReference>
<organism evidence="1 2">
    <name type="scientific">Oryza meyeriana var. granulata</name>
    <dbReference type="NCBI Taxonomy" id="110450"/>
    <lineage>
        <taxon>Eukaryota</taxon>
        <taxon>Viridiplantae</taxon>
        <taxon>Streptophyta</taxon>
        <taxon>Embryophyta</taxon>
        <taxon>Tracheophyta</taxon>
        <taxon>Spermatophyta</taxon>
        <taxon>Magnoliopsida</taxon>
        <taxon>Liliopsida</taxon>
        <taxon>Poales</taxon>
        <taxon>Poaceae</taxon>
        <taxon>BOP clade</taxon>
        <taxon>Oryzoideae</taxon>
        <taxon>Oryzeae</taxon>
        <taxon>Oryzinae</taxon>
        <taxon>Oryza</taxon>
        <taxon>Oryza meyeriana</taxon>
    </lineage>
</organism>
<protein>
    <submittedName>
        <fullName evidence="1">Uncharacterized protein</fullName>
    </submittedName>
</protein>
<evidence type="ECO:0000313" key="2">
    <source>
        <dbReference type="Proteomes" id="UP000479710"/>
    </source>
</evidence>
<keyword evidence="2" id="KW-1185">Reference proteome</keyword>
<proteinExistence type="predicted"/>
<name>A0A6G1E9I0_9ORYZ</name>